<organism evidence="2 3">
    <name type="scientific">Alishewanella jeotgali KCTC 22429</name>
    <dbReference type="NCBI Taxonomy" id="1129374"/>
    <lineage>
        <taxon>Bacteria</taxon>
        <taxon>Pseudomonadati</taxon>
        <taxon>Pseudomonadota</taxon>
        <taxon>Gammaproteobacteria</taxon>
        <taxon>Alteromonadales</taxon>
        <taxon>Alteromonadaceae</taxon>
        <taxon>Alishewanella</taxon>
    </lineage>
</organism>
<feature type="transmembrane region" description="Helical" evidence="1">
    <location>
        <begin position="7"/>
        <end position="29"/>
    </location>
</feature>
<comment type="caution">
    <text evidence="2">The sequence shown here is derived from an EMBL/GenBank/DDBJ whole genome shotgun (WGS) entry which is preliminary data.</text>
</comment>
<feature type="transmembrane region" description="Helical" evidence="1">
    <location>
        <begin position="35"/>
        <end position="59"/>
    </location>
</feature>
<protein>
    <submittedName>
        <fullName evidence="2">Uncharacterized protein</fullName>
    </submittedName>
</protein>
<keyword evidence="1" id="KW-0812">Transmembrane</keyword>
<dbReference type="EMBL" id="AHTH01000004">
    <property type="protein sequence ID" value="EHR42519.1"/>
    <property type="molecule type" value="Genomic_DNA"/>
</dbReference>
<dbReference type="STRING" id="1129374.AJE_01519"/>
<accession>H3ZA68</accession>
<sequence length="73" mass="7952">MLSKIVINLYTVLLEIGLWLFLLVGLVAGWQSGGFFGAIFGLFAAAIFGAVFFGAFLVINDIRARVKAIEEKN</sequence>
<dbReference type="PATRIC" id="fig|1129374.4.peg.305"/>
<keyword evidence="1" id="KW-0472">Membrane</keyword>
<name>H3ZA68_9ALTE</name>
<gene>
    <name evidence="2" type="ORF">AJE_01519</name>
</gene>
<keyword evidence="1" id="KW-1133">Transmembrane helix</keyword>
<evidence type="ECO:0000256" key="1">
    <source>
        <dbReference type="SAM" id="Phobius"/>
    </source>
</evidence>
<reference evidence="2 3" key="1">
    <citation type="journal article" date="2012" name="J. Bacteriol.">
        <title>Genome Sequence of Extracellular-Protease-Producing Alishewanella jeotgali Isolated from Traditional Korean Fermented Seafood.</title>
        <authorList>
            <person name="Jung J."/>
            <person name="Chun J."/>
            <person name="Park W."/>
        </authorList>
    </citation>
    <scope>NUCLEOTIDE SEQUENCE [LARGE SCALE GENOMIC DNA]</scope>
    <source>
        <strain evidence="2 3">KCTC 22429</strain>
    </source>
</reference>
<dbReference type="Proteomes" id="UP000012046">
    <property type="component" value="Unassembled WGS sequence"/>
</dbReference>
<evidence type="ECO:0000313" key="3">
    <source>
        <dbReference type="Proteomes" id="UP000012046"/>
    </source>
</evidence>
<evidence type="ECO:0000313" key="2">
    <source>
        <dbReference type="EMBL" id="EHR42519.1"/>
    </source>
</evidence>
<dbReference type="AlphaFoldDB" id="H3ZA68"/>
<dbReference type="RefSeq" id="WP_008610328.1">
    <property type="nucleotide sequence ID" value="NZ_AHTH01000004.1"/>
</dbReference>
<proteinExistence type="predicted"/>
<keyword evidence="3" id="KW-1185">Reference proteome</keyword>